<evidence type="ECO:0000313" key="4">
    <source>
        <dbReference type="Proteomes" id="UP000826271"/>
    </source>
</evidence>
<dbReference type="GO" id="GO:0043565">
    <property type="term" value="F:sequence-specific DNA binding"/>
    <property type="evidence" value="ECO:0007669"/>
    <property type="project" value="InterPro"/>
</dbReference>
<keyword evidence="4" id="KW-1185">Reference proteome</keyword>
<organism evidence="3 4">
    <name type="scientific">Buddleja alternifolia</name>
    <dbReference type="NCBI Taxonomy" id="168488"/>
    <lineage>
        <taxon>Eukaryota</taxon>
        <taxon>Viridiplantae</taxon>
        <taxon>Streptophyta</taxon>
        <taxon>Embryophyta</taxon>
        <taxon>Tracheophyta</taxon>
        <taxon>Spermatophyta</taxon>
        <taxon>Magnoliopsida</taxon>
        <taxon>eudicotyledons</taxon>
        <taxon>Gunneridae</taxon>
        <taxon>Pentapetalae</taxon>
        <taxon>asterids</taxon>
        <taxon>lamiids</taxon>
        <taxon>Lamiales</taxon>
        <taxon>Scrophulariaceae</taxon>
        <taxon>Buddlejeae</taxon>
        <taxon>Buddleja</taxon>
    </lineage>
</organism>
<feature type="compositionally biased region" description="Basic and acidic residues" evidence="1">
    <location>
        <begin position="219"/>
        <end position="237"/>
    </location>
</feature>
<accession>A0AAV6XTT6</accession>
<dbReference type="Pfam" id="PF14144">
    <property type="entry name" value="DOG1"/>
    <property type="match status" value="1"/>
</dbReference>
<comment type="caution">
    <text evidence="3">The sequence shown here is derived from an EMBL/GenBank/DDBJ whole genome shotgun (WGS) entry which is preliminary data.</text>
</comment>
<feature type="domain" description="DOG1" evidence="2">
    <location>
        <begin position="1"/>
        <end position="208"/>
    </location>
</feature>
<evidence type="ECO:0000259" key="2">
    <source>
        <dbReference type="PROSITE" id="PS51806"/>
    </source>
</evidence>
<dbReference type="PROSITE" id="PS51806">
    <property type="entry name" value="DOG1"/>
    <property type="match status" value="1"/>
</dbReference>
<dbReference type="InterPro" id="IPR051886">
    <property type="entry name" value="Seed_Dev/Stress_Resp_Reg"/>
</dbReference>
<sequence length="237" mass="27058">MTTFQSFYITWHDQLRQLVCQLSQAPKPPTAAADGDQIHQLVQKTTSHYADYYRAKAAAAKHDVLIFFSAPWTTPLERSLHWIGGWRPTTAFHLIYTESSILFESHVVDILRGFHTGDLGDLSPAQFRRVSELQCETDDAIDLVGVYGDVDRRLERLAGILEKADELRLRTINNVVELLTPQQAAEFLVAAAELHFGIRGWGIEQDRQHTKSKYQSSESRPDQLDRELVHKSEHVEH</sequence>
<evidence type="ECO:0000256" key="1">
    <source>
        <dbReference type="SAM" id="MobiDB-lite"/>
    </source>
</evidence>
<reference evidence="3" key="1">
    <citation type="submission" date="2019-10" db="EMBL/GenBank/DDBJ databases">
        <authorList>
            <person name="Zhang R."/>
            <person name="Pan Y."/>
            <person name="Wang J."/>
            <person name="Ma R."/>
            <person name="Yu S."/>
        </authorList>
    </citation>
    <scope>NUCLEOTIDE SEQUENCE</scope>
    <source>
        <strain evidence="3">LA-IB0</strain>
        <tissue evidence="3">Leaf</tissue>
    </source>
</reference>
<dbReference type="AlphaFoldDB" id="A0AAV6XTT6"/>
<protein>
    <recommendedName>
        <fullName evidence="2">DOG1 domain-containing protein</fullName>
    </recommendedName>
</protein>
<proteinExistence type="predicted"/>
<dbReference type="PANTHER" id="PTHR46354">
    <property type="entry name" value="DOG1 DOMAIN-CONTAINING PROTEIN"/>
    <property type="match status" value="1"/>
</dbReference>
<name>A0AAV6XTT6_9LAMI</name>
<evidence type="ECO:0000313" key="3">
    <source>
        <dbReference type="EMBL" id="KAG8386426.1"/>
    </source>
</evidence>
<feature type="region of interest" description="Disordered" evidence="1">
    <location>
        <begin position="209"/>
        <end position="237"/>
    </location>
</feature>
<dbReference type="PANTHER" id="PTHR46354:SF12">
    <property type="entry name" value="DNA-BINDING PROTEIN-LIKE PROTEIN"/>
    <property type="match status" value="1"/>
</dbReference>
<dbReference type="EMBL" id="WHWC01000003">
    <property type="protein sequence ID" value="KAG8386426.1"/>
    <property type="molecule type" value="Genomic_DNA"/>
</dbReference>
<dbReference type="Proteomes" id="UP000826271">
    <property type="component" value="Unassembled WGS sequence"/>
</dbReference>
<dbReference type="GO" id="GO:0006351">
    <property type="term" value="P:DNA-templated transcription"/>
    <property type="evidence" value="ECO:0007669"/>
    <property type="project" value="InterPro"/>
</dbReference>
<dbReference type="InterPro" id="IPR025422">
    <property type="entry name" value="TGA_domain"/>
</dbReference>
<gene>
    <name evidence="3" type="ORF">BUALT_Bualt03G0147500</name>
</gene>